<evidence type="ECO:0000313" key="6">
    <source>
        <dbReference type="Proteomes" id="UP000002258"/>
    </source>
</evidence>
<dbReference type="PANTHER" id="PTHR19918:SF5">
    <property type="entry name" value="MEIOSIS-SPECIFIC APC_C ACTIVATOR PROTEIN AMA1"/>
    <property type="match status" value="1"/>
</dbReference>
<dbReference type="GO" id="GO:0005680">
    <property type="term" value="C:anaphase-promoting complex"/>
    <property type="evidence" value="ECO:0007669"/>
    <property type="project" value="EnsemblFungi"/>
</dbReference>
<organism evidence="5 6">
    <name type="scientific">Scheffersomyces stipitis (strain ATCC 58785 / CBS 6054 / NBRC 10063 / NRRL Y-11545)</name>
    <name type="common">Yeast</name>
    <name type="synonym">Pichia stipitis</name>
    <dbReference type="NCBI Taxonomy" id="322104"/>
    <lineage>
        <taxon>Eukaryota</taxon>
        <taxon>Fungi</taxon>
        <taxon>Dikarya</taxon>
        <taxon>Ascomycota</taxon>
        <taxon>Saccharomycotina</taxon>
        <taxon>Pichiomycetes</taxon>
        <taxon>Debaryomycetaceae</taxon>
        <taxon>Scheffersomyces</taxon>
    </lineage>
</organism>
<name>A3LRZ4_PICST</name>
<gene>
    <name evidence="5" type="ORF">PICST_57298</name>
</gene>
<evidence type="ECO:0000256" key="1">
    <source>
        <dbReference type="ARBA" id="ARBA00006445"/>
    </source>
</evidence>
<dbReference type="InterPro" id="IPR056150">
    <property type="entry name" value="WD40_CDC20-Fz"/>
</dbReference>
<keyword evidence="6" id="KW-1185">Reference proteome</keyword>
<dbReference type="GO" id="GO:1903024">
    <property type="term" value="P:positive regulation of ascospore-type prospore membrane formation"/>
    <property type="evidence" value="ECO:0007669"/>
    <property type="project" value="EnsemblFungi"/>
</dbReference>
<dbReference type="InterPro" id="IPR001680">
    <property type="entry name" value="WD40_rpt"/>
</dbReference>
<keyword evidence="3" id="KW-0677">Repeat</keyword>
<accession>A3LRZ4</accession>
<dbReference type="InterPro" id="IPR015943">
    <property type="entry name" value="WD40/YVTN_repeat-like_dom_sf"/>
</dbReference>
<dbReference type="GO" id="GO:0030476">
    <property type="term" value="P:ascospore wall assembly"/>
    <property type="evidence" value="ECO:0007669"/>
    <property type="project" value="EnsemblFungi"/>
</dbReference>
<dbReference type="eggNOG" id="KOG0305">
    <property type="taxonomic scope" value="Eukaryota"/>
</dbReference>
<dbReference type="HOGENOM" id="CLU_014831_3_0_1"/>
<dbReference type="RefSeq" id="XP_001383502.2">
    <property type="nucleotide sequence ID" value="XM_001383465.1"/>
</dbReference>
<evidence type="ECO:0000256" key="2">
    <source>
        <dbReference type="ARBA" id="ARBA00022574"/>
    </source>
</evidence>
<dbReference type="InterPro" id="IPR036322">
    <property type="entry name" value="WD40_repeat_dom_sf"/>
</dbReference>
<comment type="similarity">
    <text evidence="1">Belongs to the WD repeat CDC20/Fizzy family.</text>
</comment>
<dbReference type="KEGG" id="pic:PICST_57298"/>
<reference evidence="5 6" key="1">
    <citation type="journal article" date="2007" name="Nat. Biotechnol.">
        <title>Genome sequence of the lignocellulose-bioconverting and xylose-fermenting yeast Pichia stipitis.</title>
        <authorList>
            <person name="Jeffries T.W."/>
            <person name="Grigoriev I.V."/>
            <person name="Grimwood J."/>
            <person name="Laplaza J.M."/>
            <person name="Aerts A."/>
            <person name="Salamov A."/>
            <person name="Schmutz J."/>
            <person name="Lindquist E."/>
            <person name="Dehal P."/>
            <person name="Shapiro H."/>
            <person name="Jin Y.S."/>
            <person name="Passoth V."/>
            <person name="Richardson P.M."/>
        </authorList>
    </citation>
    <scope>NUCLEOTIDE SEQUENCE [LARGE SCALE GENOMIC DNA]</scope>
    <source>
        <strain evidence="6">ATCC 58785 / CBS 6054 / NBRC 10063 / NRRL Y-11545</strain>
    </source>
</reference>
<dbReference type="AlphaFoldDB" id="A3LRZ4"/>
<dbReference type="GO" id="GO:0031145">
    <property type="term" value="P:anaphase-promoting complex-dependent catabolic process"/>
    <property type="evidence" value="ECO:0007669"/>
    <property type="project" value="TreeGrafter"/>
</dbReference>
<feature type="domain" description="CDC20/Fizzy WD40" evidence="4">
    <location>
        <begin position="117"/>
        <end position="417"/>
    </location>
</feature>
<dbReference type="EMBL" id="CP000497">
    <property type="protein sequence ID" value="ABN65473.2"/>
    <property type="molecule type" value="Genomic_DNA"/>
</dbReference>
<evidence type="ECO:0000256" key="3">
    <source>
        <dbReference type="ARBA" id="ARBA00022737"/>
    </source>
</evidence>
<dbReference type="OMA" id="KMLVFRG"/>
<dbReference type="GO" id="GO:0007130">
    <property type="term" value="P:synaptonemal complex assembly"/>
    <property type="evidence" value="ECO:0007669"/>
    <property type="project" value="EnsemblFungi"/>
</dbReference>
<dbReference type="GO" id="GO:0044778">
    <property type="term" value="P:meiotic DNA integrity checkpoint signaling"/>
    <property type="evidence" value="ECO:0007669"/>
    <property type="project" value="EnsemblFungi"/>
</dbReference>
<sequence length="457" mass="50376">LQDGPSSQSSEPEVASISLREDLLFNSNRDVNRKSPDGDSYQEWIADALGFSNESKIPQGQKQNAERGKNHGSIEIAGPLLSTSTSKEVIQLLASSKLEQEAPRTRPATILTAKDILQAPGLRNDFYLNLVSWSKMTNKVLVGLGSHSYLWGVDNKVEEVNCISKETITAVSCSDSELAIIATYGGHIYLVDIEHNTLRSTYYNNGKCMFCFAWVPNSQMFLAGDEDGEVYSFEIDKNMFYALSLKNKVKCNSQQICGMAINCQGTEVAIGGNDNRCSLWQLLPTAEVHLRFILPHNAAIKAIAFCPWTSSLLATGGGSKDRKIRFWHTNSGTLLKEFSTSGQITSLVWSSFRKEITATFGFGSEKKSYLMQVYSYPSMATLVEVPATLNLRILSSTLSPDGTCLCVATNDSTIRIYKLWEKTHKLVKSPDSSGYGSYGSSLIDLQEGVVKRGETIR</sequence>
<dbReference type="GO" id="GO:1990757">
    <property type="term" value="F:ubiquitin ligase activator activity"/>
    <property type="evidence" value="ECO:0007669"/>
    <property type="project" value="EnsemblFungi"/>
</dbReference>
<feature type="non-terminal residue" evidence="5">
    <location>
        <position position="1"/>
    </location>
</feature>
<dbReference type="Proteomes" id="UP000002258">
    <property type="component" value="Chromosome 3"/>
</dbReference>
<dbReference type="Pfam" id="PF24807">
    <property type="entry name" value="WD40_CDC20-Fz"/>
    <property type="match status" value="1"/>
</dbReference>
<dbReference type="SMART" id="SM00320">
    <property type="entry name" value="WD40"/>
    <property type="match status" value="5"/>
</dbReference>
<evidence type="ECO:0000313" key="5">
    <source>
        <dbReference type="EMBL" id="ABN65473.2"/>
    </source>
</evidence>
<evidence type="ECO:0000259" key="4">
    <source>
        <dbReference type="Pfam" id="PF24807"/>
    </source>
</evidence>
<proteinExistence type="inferred from homology"/>
<dbReference type="GO" id="GO:0010997">
    <property type="term" value="F:anaphase-promoting complex binding"/>
    <property type="evidence" value="ECO:0007669"/>
    <property type="project" value="InterPro"/>
</dbReference>
<protein>
    <recommendedName>
        <fullName evidence="4">CDC20/Fizzy WD40 domain-containing protein</fullName>
    </recommendedName>
</protein>
<keyword evidence="2" id="KW-0853">WD repeat</keyword>
<dbReference type="GO" id="GO:1905786">
    <property type="term" value="P:positive regulation of anaphase-promoting complex-dependent catabolic process"/>
    <property type="evidence" value="ECO:0007669"/>
    <property type="project" value="EnsemblFungi"/>
</dbReference>
<dbReference type="InterPro" id="IPR033010">
    <property type="entry name" value="Cdc20/Fizzy"/>
</dbReference>
<dbReference type="InParanoid" id="A3LRZ4"/>
<dbReference type="STRING" id="322104.A3LRZ4"/>
<dbReference type="Gene3D" id="2.130.10.10">
    <property type="entry name" value="YVTN repeat-like/Quinoprotein amine dehydrogenase"/>
    <property type="match status" value="1"/>
</dbReference>
<dbReference type="SUPFAM" id="SSF50978">
    <property type="entry name" value="WD40 repeat-like"/>
    <property type="match status" value="1"/>
</dbReference>
<dbReference type="FunCoup" id="A3LRZ4">
    <property type="interactions" value="197"/>
</dbReference>
<dbReference type="PANTHER" id="PTHR19918">
    <property type="entry name" value="CELL DIVISION CYCLE 20 CDC20 FIZZY -RELATED"/>
    <property type="match status" value="1"/>
</dbReference>
<dbReference type="GeneID" id="4838108"/>
<dbReference type="OrthoDB" id="10263272at2759"/>